<dbReference type="GO" id="GO:0006397">
    <property type="term" value="P:mRNA processing"/>
    <property type="evidence" value="ECO:0007669"/>
    <property type="project" value="UniProtKB-KW"/>
</dbReference>
<evidence type="ECO:0000256" key="4">
    <source>
        <dbReference type="PROSITE-ProRule" id="PRU00176"/>
    </source>
</evidence>
<dbReference type="SUPFAM" id="SSF54928">
    <property type="entry name" value="RNA-binding domain, RBD"/>
    <property type="match status" value="1"/>
</dbReference>
<name>A0AA36A1X6_LACSI</name>
<organism evidence="6 7">
    <name type="scientific">Lactuca saligna</name>
    <name type="common">Willowleaf lettuce</name>
    <dbReference type="NCBI Taxonomy" id="75948"/>
    <lineage>
        <taxon>Eukaryota</taxon>
        <taxon>Viridiplantae</taxon>
        <taxon>Streptophyta</taxon>
        <taxon>Embryophyta</taxon>
        <taxon>Tracheophyta</taxon>
        <taxon>Spermatophyta</taxon>
        <taxon>Magnoliopsida</taxon>
        <taxon>eudicotyledons</taxon>
        <taxon>Gunneridae</taxon>
        <taxon>Pentapetalae</taxon>
        <taxon>asterids</taxon>
        <taxon>campanulids</taxon>
        <taxon>Asterales</taxon>
        <taxon>Asteraceae</taxon>
        <taxon>Cichorioideae</taxon>
        <taxon>Cichorieae</taxon>
        <taxon>Lactucinae</taxon>
        <taxon>Lactuca</taxon>
    </lineage>
</organism>
<keyword evidence="4" id="KW-0694">RNA-binding</keyword>
<reference evidence="6" key="1">
    <citation type="submission" date="2023-04" db="EMBL/GenBank/DDBJ databases">
        <authorList>
            <person name="Vijverberg K."/>
            <person name="Xiong W."/>
            <person name="Schranz E."/>
        </authorList>
    </citation>
    <scope>NUCLEOTIDE SEQUENCE</scope>
</reference>
<proteinExistence type="predicted"/>
<dbReference type="PROSITE" id="PS50102">
    <property type="entry name" value="RRM"/>
    <property type="match status" value="1"/>
</dbReference>
<keyword evidence="2" id="KW-0747">Spliceosome</keyword>
<dbReference type="Pfam" id="PF00076">
    <property type="entry name" value="RRM_1"/>
    <property type="match status" value="1"/>
</dbReference>
<protein>
    <recommendedName>
        <fullName evidence="5">RRM domain-containing protein</fullName>
    </recommendedName>
</protein>
<gene>
    <name evidence="6" type="ORF">LSALG_LOCUS41552</name>
</gene>
<dbReference type="InterPro" id="IPR035979">
    <property type="entry name" value="RBD_domain_sf"/>
</dbReference>
<evidence type="ECO:0000313" key="6">
    <source>
        <dbReference type="EMBL" id="CAI9303089.1"/>
    </source>
</evidence>
<dbReference type="Gene3D" id="3.30.70.330">
    <property type="match status" value="1"/>
</dbReference>
<dbReference type="GO" id="GO:0005681">
    <property type="term" value="C:spliceosomal complex"/>
    <property type="evidence" value="ECO:0007669"/>
    <property type="project" value="UniProtKB-KW"/>
</dbReference>
<dbReference type="PANTHER" id="PTHR23147">
    <property type="entry name" value="SERINE/ARGININE RICH SPLICING FACTOR"/>
    <property type="match status" value="1"/>
</dbReference>
<evidence type="ECO:0000259" key="5">
    <source>
        <dbReference type="PROSITE" id="PS50102"/>
    </source>
</evidence>
<dbReference type="InterPro" id="IPR000504">
    <property type="entry name" value="RRM_dom"/>
</dbReference>
<accession>A0AA36A1X6</accession>
<feature type="domain" description="RRM" evidence="5">
    <location>
        <begin position="10"/>
        <end position="87"/>
    </location>
</feature>
<evidence type="ECO:0000313" key="7">
    <source>
        <dbReference type="Proteomes" id="UP001177003"/>
    </source>
</evidence>
<evidence type="ECO:0000256" key="3">
    <source>
        <dbReference type="ARBA" id="ARBA00023187"/>
    </source>
</evidence>
<keyword evidence="3" id="KW-0508">mRNA splicing</keyword>
<evidence type="ECO:0000256" key="1">
    <source>
        <dbReference type="ARBA" id="ARBA00022664"/>
    </source>
</evidence>
<dbReference type="InterPro" id="IPR050907">
    <property type="entry name" value="SRSF"/>
</dbReference>
<dbReference type="SMART" id="SM00360">
    <property type="entry name" value="RRM"/>
    <property type="match status" value="1"/>
</dbReference>
<keyword evidence="7" id="KW-1185">Reference proteome</keyword>
<dbReference type="GO" id="GO:0003723">
    <property type="term" value="F:RNA binding"/>
    <property type="evidence" value="ECO:0007669"/>
    <property type="project" value="UniProtKB-UniRule"/>
</dbReference>
<dbReference type="GO" id="GO:0008380">
    <property type="term" value="P:RNA splicing"/>
    <property type="evidence" value="ECO:0007669"/>
    <property type="project" value="UniProtKB-KW"/>
</dbReference>
<evidence type="ECO:0000256" key="2">
    <source>
        <dbReference type="ARBA" id="ARBA00022728"/>
    </source>
</evidence>
<dbReference type="EMBL" id="OX465085">
    <property type="protein sequence ID" value="CAI9303089.1"/>
    <property type="molecule type" value="Genomic_DNA"/>
</dbReference>
<dbReference type="InterPro" id="IPR012677">
    <property type="entry name" value="Nucleotide-bd_a/b_plait_sf"/>
</dbReference>
<sequence length="157" mass="17824">MATKKAPDVTTMFVTNLPDGSRKETVKKLFSRHGIISDVYMATKKDSNIFFFAFFRFKEVKDEMQLEMTLQGLNFMGAILEINVAKFERKAASTRSRMDQSLETNMRKLHQNAMGSFRDGISFAAVLSGREGPPALPPPPELTRKPIFLEVDSFWAH</sequence>
<dbReference type="Proteomes" id="UP001177003">
    <property type="component" value="Chromosome 9"/>
</dbReference>
<keyword evidence="1" id="KW-0507">mRNA processing</keyword>
<dbReference type="AlphaFoldDB" id="A0AA36A1X6"/>